<keyword evidence="2" id="KW-0378">Hydrolase</keyword>
<dbReference type="Pfam" id="PF12697">
    <property type="entry name" value="Abhydrolase_6"/>
    <property type="match status" value="1"/>
</dbReference>
<keyword evidence="3" id="KW-1185">Reference proteome</keyword>
<evidence type="ECO:0000259" key="1">
    <source>
        <dbReference type="Pfam" id="PF12697"/>
    </source>
</evidence>
<sequence length="281" mass="30977">MRPLVRQVRARDGLALSALEWAGDEARTPLLCLSGICRTGWDYEGLAERHAGKRRVVALDYMGHGESARAAEVSRYRPERAAADVLDACAALHLPRAVVVGTSFGGIMAMILAVLRPTLLRGAVLNDIGPRIDPRGVSLVGNFAGHDPGFRTIEEAVEYLRRVMPRIPLPDEASWRHFAQLTYKPDEDGRLHPRWDTRIQQAMEAGGGTLDLGPVFRAMRPIPAMLVWGEESEFLAADTVRAMVRDKPDLELVTLPGAGHAPTLNEPEIARPLDRFLDSIR</sequence>
<name>A0ABV6IYI2_9PROT</name>
<dbReference type="Gene3D" id="3.40.50.1820">
    <property type="entry name" value="alpha/beta hydrolase"/>
    <property type="match status" value="1"/>
</dbReference>
<dbReference type="PANTHER" id="PTHR43194">
    <property type="entry name" value="HYDROLASE ALPHA/BETA FOLD FAMILY"/>
    <property type="match status" value="1"/>
</dbReference>
<accession>A0ABV6IYI2</accession>
<reference evidence="2 3" key="1">
    <citation type="submission" date="2024-09" db="EMBL/GenBank/DDBJ databases">
        <authorList>
            <person name="Sun Q."/>
            <person name="Mori K."/>
        </authorList>
    </citation>
    <scope>NUCLEOTIDE SEQUENCE [LARGE SCALE GENOMIC DNA]</scope>
    <source>
        <strain evidence="2 3">CCM 7468</strain>
    </source>
</reference>
<dbReference type="InterPro" id="IPR050228">
    <property type="entry name" value="Carboxylesterase_BioH"/>
</dbReference>
<organism evidence="2 3">
    <name type="scientific">Muricoccus vinaceus</name>
    <dbReference type="NCBI Taxonomy" id="424704"/>
    <lineage>
        <taxon>Bacteria</taxon>
        <taxon>Pseudomonadati</taxon>
        <taxon>Pseudomonadota</taxon>
        <taxon>Alphaproteobacteria</taxon>
        <taxon>Acetobacterales</taxon>
        <taxon>Roseomonadaceae</taxon>
        <taxon>Muricoccus</taxon>
    </lineage>
</organism>
<dbReference type="GO" id="GO:0016787">
    <property type="term" value="F:hydrolase activity"/>
    <property type="evidence" value="ECO:0007669"/>
    <property type="project" value="UniProtKB-KW"/>
</dbReference>
<dbReference type="InterPro" id="IPR029058">
    <property type="entry name" value="AB_hydrolase_fold"/>
</dbReference>
<evidence type="ECO:0000313" key="2">
    <source>
        <dbReference type="EMBL" id="MFC0388622.1"/>
    </source>
</evidence>
<dbReference type="RefSeq" id="WP_377055203.1">
    <property type="nucleotide sequence ID" value="NZ_JBHLVZ010000084.1"/>
</dbReference>
<dbReference type="PRINTS" id="PR00111">
    <property type="entry name" value="ABHYDROLASE"/>
</dbReference>
<feature type="domain" description="AB hydrolase-1" evidence="1">
    <location>
        <begin position="31"/>
        <end position="268"/>
    </location>
</feature>
<dbReference type="PANTHER" id="PTHR43194:SF2">
    <property type="entry name" value="PEROXISOMAL MEMBRANE PROTEIN LPX1"/>
    <property type="match status" value="1"/>
</dbReference>
<dbReference type="InterPro" id="IPR000073">
    <property type="entry name" value="AB_hydrolase_1"/>
</dbReference>
<dbReference type="SUPFAM" id="SSF53474">
    <property type="entry name" value="alpha/beta-Hydrolases"/>
    <property type="match status" value="1"/>
</dbReference>
<gene>
    <name evidence="2" type="ORF">ACFFIC_24205</name>
</gene>
<dbReference type="EMBL" id="JBHLVZ010000084">
    <property type="protein sequence ID" value="MFC0388622.1"/>
    <property type="molecule type" value="Genomic_DNA"/>
</dbReference>
<evidence type="ECO:0000313" key="3">
    <source>
        <dbReference type="Proteomes" id="UP001589789"/>
    </source>
</evidence>
<dbReference type="Proteomes" id="UP001589789">
    <property type="component" value="Unassembled WGS sequence"/>
</dbReference>
<protein>
    <submittedName>
        <fullName evidence="2">Alpha/beta fold hydrolase</fullName>
    </submittedName>
</protein>
<comment type="caution">
    <text evidence="2">The sequence shown here is derived from an EMBL/GenBank/DDBJ whole genome shotgun (WGS) entry which is preliminary data.</text>
</comment>
<proteinExistence type="predicted"/>